<sequence>MISTFHFCKLEPFLQPVGPSAASSQLTKKVESGIQGKLYERKILALISIKCLFNKRIKNFWLMSNPKNVNKFDDVILMVEYKRKRSQLFLIQIKHKKNTDKPIPIEKLDGNDSNLSLEMYQKAFDEIKGNEEFFLNYDIATDTRIACILYNNCKITKKVENGNIDFQDIHLSEYFSFIDSSAKQENIFKIKNKTNKYSNEFLHRFYFYTNQINEDAVENTHTVVFKAKNKALEFNDLNIFATMNDINEYARRDTWFNMMRKMAVSFQGKTETSLHSLKNVSYTTITMDVYIELINRTFQLEIISAHGISQQLESFFSELYKHMRYRTIWLIDDYEAVNQPHLLGLFKEAAEKGVRIWMVARPMIREELEDTLNIFSMGLVEFSKHDQNEFYVKYLKQKNIAPDDIEKIQRRIEKTRNLFEESFIGICQQTMMVTEICLNRNETRDVQPLYIDDLYQEFINFKVVDLQDARDVYLRTLSKLALKMFFKDSALAEVFDLEECEEDIKNFRTLYKKDFFLTGFINNEVPIFSHRTYAEFLAAQWLAQAVKKQIEKKTPSNVKKI</sequence>
<comment type="caution">
    <text evidence="1">The sequence shown here is derived from an EMBL/GenBank/DDBJ whole genome shotgun (WGS) entry which is preliminary data.</text>
</comment>
<dbReference type="EMBL" id="JAPWTK010000009">
    <property type="protein sequence ID" value="KAJ8960318.1"/>
    <property type="molecule type" value="Genomic_DNA"/>
</dbReference>
<evidence type="ECO:0000313" key="1">
    <source>
        <dbReference type="EMBL" id="KAJ8960318.1"/>
    </source>
</evidence>
<protein>
    <submittedName>
        <fullName evidence="1">Uncharacterized protein</fullName>
    </submittedName>
</protein>
<name>A0AAV8Z7W0_9CUCU</name>
<organism evidence="1 2">
    <name type="scientific">Aromia moschata</name>
    <dbReference type="NCBI Taxonomy" id="1265417"/>
    <lineage>
        <taxon>Eukaryota</taxon>
        <taxon>Metazoa</taxon>
        <taxon>Ecdysozoa</taxon>
        <taxon>Arthropoda</taxon>
        <taxon>Hexapoda</taxon>
        <taxon>Insecta</taxon>
        <taxon>Pterygota</taxon>
        <taxon>Neoptera</taxon>
        <taxon>Endopterygota</taxon>
        <taxon>Coleoptera</taxon>
        <taxon>Polyphaga</taxon>
        <taxon>Cucujiformia</taxon>
        <taxon>Chrysomeloidea</taxon>
        <taxon>Cerambycidae</taxon>
        <taxon>Cerambycinae</taxon>
        <taxon>Callichromatini</taxon>
        <taxon>Aromia</taxon>
    </lineage>
</organism>
<accession>A0AAV8Z7W0</accession>
<evidence type="ECO:0000313" key="2">
    <source>
        <dbReference type="Proteomes" id="UP001162162"/>
    </source>
</evidence>
<keyword evidence="2" id="KW-1185">Reference proteome</keyword>
<dbReference type="AlphaFoldDB" id="A0AAV8Z7W0"/>
<gene>
    <name evidence="1" type="ORF">NQ318_004052</name>
</gene>
<reference evidence="1" key="1">
    <citation type="journal article" date="2023" name="Insect Mol. Biol.">
        <title>Genome sequencing provides insights into the evolution of gene families encoding plant cell wall-degrading enzymes in longhorned beetles.</title>
        <authorList>
            <person name="Shin N.R."/>
            <person name="Okamura Y."/>
            <person name="Kirsch R."/>
            <person name="Pauchet Y."/>
        </authorList>
    </citation>
    <scope>NUCLEOTIDE SEQUENCE</scope>
    <source>
        <strain evidence="1">AMC_N1</strain>
    </source>
</reference>
<dbReference type="Proteomes" id="UP001162162">
    <property type="component" value="Unassembled WGS sequence"/>
</dbReference>
<proteinExistence type="predicted"/>